<evidence type="ECO:0000256" key="4">
    <source>
        <dbReference type="PIRSR" id="PIRSR002825-1"/>
    </source>
</evidence>
<dbReference type="GO" id="GO:0006826">
    <property type="term" value="P:iron ion transport"/>
    <property type="evidence" value="ECO:0007669"/>
    <property type="project" value="UniProtKB-KW"/>
</dbReference>
<keyword evidence="2" id="KW-0813">Transport</keyword>
<protein>
    <submittedName>
        <fullName evidence="5">Iron(III) transport system substrate-binding protein</fullName>
    </submittedName>
</protein>
<keyword evidence="6" id="KW-1185">Reference proteome</keyword>
<feature type="binding site" evidence="4">
    <location>
        <position position="228"/>
    </location>
    <ligand>
        <name>Fe cation</name>
        <dbReference type="ChEBI" id="CHEBI:24875"/>
    </ligand>
</feature>
<keyword evidence="4" id="KW-0479">Metal-binding</keyword>
<evidence type="ECO:0000256" key="1">
    <source>
        <dbReference type="ARBA" id="ARBA00008520"/>
    </source>
</evidence>
<keyword evidence="2" id="KW-0406">Ion transport</keyword>
<dbReference type="PANTHER" id="PTHR30006:SF15">
    <property type="entry name" value="IRON-UTILIZATION PERIPLASMIC PROTEIN"/>
    <property type="match status" value="1"/>
</dbReference>
<keyword evidence="2" id="KW-0410">Iron transport</keyword>
<accession>A0A1H6FR62</accession>
<dbReference type="OrthoDB" id="9769567at2"/>
<dbReference type="EMBL" id="FNWJ01000001">
    <property type="protein sequence ID" value="SEH12690.1"/>
    <property type="molecule type" value="Genomic_DNA"/>
</dbReference>
<dbReference type="STRING" id="29539.SAMN02745716_1174"/>
<dbReference type="PIRSF" id="PIRSF002825">
    <property type="entry name" value="CfbpA"/>
    <property type="match status" value="1"/>
</dbReference>
<gene>
    <name evidence="5" type="ORF">SAMN02745716_1174</name>
</gene>
<dbReference type="AlphaFoldDB" id="A0A1H6FR62"/>
<dbReference type="Proteomes" id="UP000222056">
    <property type="component" value="Unassembled WGS sequence"/>
</dbReference>
<reference evidence="6" key="1">
    <citation type="submission" date="2016-10" db="EMBL/GenBank/DDBJ databases">
        <authorList>
            <person name="Varghese N."/>
            <person name="Submissions S."/>
        </authorList>
    </citation>
    <scope>NUCLEOTIDE SEQUENCE [LARGE SCALE GENOMIC DNA]</scope>
    <source>
        <strain evidence="6">ATCC 35263</strain>
    </source>
</reference>
<evidence type="ECO:0000313" key="6">
    <source>
        <dbReference type="Proteomes" id="UP000222056"/>
    </source>
</evidence>
<name>A0A1H6FR62_THEAL</name>
<evidence type="ECO:0000256" key="3">
    <source>
        <dbReference type="ARBA" id="ARBA00022729"/>
    </source>
</evidence>
<proteinExistence type="inferred from homology"/>
<dbReference type="SUPFAM" id="SSF53850">
    <property type="entry name" value="Periplasmic binding protein-like II"/>
    <property type="match status" value="1"/>
</dbReference>
<dbReference type="Gene3D" id="3.40.190.10">
    <property type="entry name" value="Periplasmic binding protein-like II"/>
    <property type="match status" value="2"/>
</dbReference>
<keyword evidence="3" id="KW-0732">Signal</keyword>
<dbReference type="Pfam" id="PF13343">
    <property type="entry name" value="SBP_bac_6"/>
    <property type="match status" value="1"/>
</dbReference>
<keyword evidence="4" id="KW-0408">Iron</keyword>
<comment type="similarity">
    <text evidence="1">Belongs to the bacterial solute-binding protein 1 family.</text>
</comment>
<organism evidence="5 6">
    <name type="scientific">Thermoleophilum album</name>
    <dbReference type="NCBI Taxonomy" id="29539"/>
    <lineage>
        <taxon>Bacteria</taxon>
        <taxon>Bacillati</taxon>
        <taxon>Actinomycetota</taxon>
        <taxon>Thermoleophilia</taxon>
        <taxon>Thermoleophilales</taxon>
        <taxon>Thermoleophilaceae</taxon>
        <taxon>Thermoleophilum</taxon>
    </lineage>
</organism>
<dbReference type="GO" id="GO:0030288">
    <property type="term" value="C:outer membrane-bounded periplasmic space"/>
    <property type="evidence" value="ECO:0007669"/>
    <property type="project" value="TreeGrafter"/>
</dbReference>
<dbReference type="InterPro" id="IPR026045">
    <property type="entry name" value="Ferric-bd"/>
</dbReference>
<sequence length="340" mass="37659">MKRIGVLVGVLVAAAAVVAVLTAVLGAGSENDRLVVYTARAHYGEEEPFRQFAAERKVDLTLFGGSASELYERLRAEGRRTRADVFITVDGANLWRARQAGLLAPVQSAELRRNVPADLRDPDGYWYGLTVRARTIVRSSERVPSGLVRHYRDLGDPRWRGRLCLRSGTSEYNVSFVADRIAKFGAAATERMLRSWMANRPRIYGSDADVIQAIADGRCDVGLVNSYYVGRALAADPALPVALEWADQDGRGTHVNLSGIAVTRYAPHPQLARQLLEFLTRPRVQAELVRNNKEFAVDPAVPAAPEVARFGRFKRDPIDVAGAARHLRDALRMMERVGWK</sequence>
<evidence type="ECO:0000313" key="5">
    <source>
        <dbReference type="EMBL" id="SEH12690.1"/>
    </source>
</evidence>
<feature type="binding site" evidence="4">
    <location>
        <position position="227"/>
    </location>
    <ligand>
        <name>Fe cation</name>
        <dbReference type="ChEBI" id="CHEBI:24875"/>
    </ligand>
</feature>
<evidence type="ECO:0000256" key="2">
    <source>
        <dbReference type="ARBA" id="ARBA00022496"/>
    </source>
</evidence>
<dbReference type="GO" id="GO:0046872">
    <property type="term" value="F:metal ion binding"/>
    <property type="evidence" value="ECO:0007669"/>
    <property type="project" value="UniProtKB-KW"/>
</dbReference>
<dbReference type="RefSeq" id="WP_093117391.1">
    <property type="nucleotide sequence ID" value="NZ_FNWJ01000001.1"/>
</dbReference>
<dbReference type="PANTHER" id="PTHR30006">
    <property type="entry name" value="THIAMINE-BINDING PERIPLASMIC PROTEIN-RELATED"/>
    <property type="match status" value="1"/>
</dbReference>